<comment type="caution">
    <text evidence="1">The sequence shown here is derived from an EMBL/GenBank/DDBJ whole genome shotgun (WGS) entry which is preliminary data.</text>
</comment>
<dbReference type="OrthoDB" id="288503at2759"/>
<name>A0A8S1NAF6_9CILI</name>
<dbReference type="AlphaFoldDB" id="A0A8S1NAF6"/>
<evidence type="ECO:0000313" key="1">
    <source>
        <dbReference type="EMBL" id="CAD8089618.1"/>
    </source>
</evidence>
<evidence type="ECO:0000313" key="2">
    <source>
        <dbReference type="Proteomes" id="UP000692954"/>
    </source>
</evidence>
<proteinExistence type="predicted"/>
<reference evidence="1" key="1">
    <citation type="submission" date="2021-01" db="EMBL/GenBank/DDBJ databases">
        <authorList>
            <consortium name="Genoscope - CEA"/>
            <person name="William W."/>
        </authorList>
    </citation>
    <scope>NUCLEOTIDE SEQUENCE</scope>
</reference>
<dbReference type="Proteomes" id="UP000692954">
    <property type="component" value="Unassembled WGS sequence"/>
</dbReference>
<sequence>MGCSIQKGKCKHRDTFDQIEQLIKSECLGNEQRFMINKNPIVKRRIFSKEQKNFQESLQI</sequence>
<accession>A0A8S1NAF6</accession>
<organism evidence="1 2">
    <name type="scientific">Paramecium sonneborni</name>
    <dbReference type="NCBI Taxonomy" id="65129"/>
    <lineage>
        <taxon>Eukaryota</taxon>
        <taxon>Sar</taxon>
        <taxon>Alveolata</taxon>
        <taxon>Ciliophora</taxon>
        <taxon>Intramacronucleata</taxon>
        <taxon>Oligohymenophorea</taxon>
        <taxon>Peniculida</taxon>
        <taxon>Parameciidae</taxon>
        <taxon>Paramecium</taxon>
    </lineage>
</organism>
<gene>
    <name evidence="1" type="ORF">PSON_ATCC_30995.1.T0540224</name>
</gene>
<keyword evidence="2" id="KW-1185">Reference proteome</keyword>
<protein>
    <submittedName>
        <fullName evidence="1">Uncharacterized protein</fullName>
    </submittedName>
</protein>
<dbReference type="EMBL" id="CAJJDN010000054">
    <property type="protein sequence ID" value="CAD8089618.1"/>
    <property type="molecule type" value="Genomic_DNA"/>
</dbReference>